<evidence type="ECO:0000256" key="2">
    <source>
        <dbReference type="ARBA" id="ARBA00022980"/>
    </source>
</evidence>
<keyword evidence="2 4" id="KW-0689">Ribosomal protein</keyword>
<dbReference type="GO" id="GO:0022627">
    <property type="term" value="C:cytosolic small ribosomal subunit"/>
    <property type="evidence" value="ECO:0007669"/>
    <property type="project" value="TreeGrafter"/>
</dbReference>
<evidence type="ECO:0000256" key="4">
    <source>
        <dbReference type="RuleBase" id="RU363128"/>
    </source>
</evidence>
<evidence type="ECO:0000313" key="6">
    <source>
        <dbReference type="RefSeq" id="XP_021536158.1"/>
    </source>
</evidence>
<reference evidence="6" key="1">
    <citation type="submission" date="2025-08" db="UniProtKB">
        <authorList>
            <consortium name="RefSeq"/>
        </authorList>
    </citation>
    <scope>IDENTIFICATION</scope>
    <source>
        <tissue evidence="6">Blood</tissue>
    </source>
</reference>
<dbReference type="InterPro" id="IPR000892">
    <property type="entry name" value="Ribosomal_eS26"/>
</dbReference>
<comment type="similarity">
    <text evidence="1 4">Belongs to the eukaryotic ribosomal protein eS26 family.</text>
</comment>
<dbReference type="GeneID" id="110572239"/>
<dbReference type="PANTHER" id="PTHR12538">
    <property type="entry name" value="40S RIBOSOMAL PROTEIN S26"/>
    <property type="match status" value="1"/>
</dbReference>
<dbReference type="PANTHER" id="PTHR12538:SF0">
    <property type="entry name" value="40S RIBOSOMAL PROTEIN S26"/>
    <property type="match status" value="1"/>
</dbReference>
<evidence type="ECO:0000256" key="3">
    <source>
        <dbReference type="ARBA" id="ARBA00023274"/>
    </source>
</evidence>
<dbReference type="RefSeq" id="XP_021536158.1">
    <property type="nucleotide sequence ID" value="XM_021680483.1"/>
</dbReference>
<gene>
    <name evidence="6" type="primary">LOC110572239</name>
</gene>
<dbReference type="AlphaFoldDB" id="A0A2Y9GAZ6"/>
<organism evidence="5 6">
    <name type="scientific">Neomonachus schauinslandi</name>
    <name type="common">Hawaiian monk seal</name>
    <name type="synonym">Monachus schauinslandi</name>
    <dbReference type="NCBI Taxonomy" id="29088"/>
    <lineage>
        <taxon>Eukaryota</taxon>
        <taxon>Metazoa</taxon>
        <taxon>Chordata</taxon>
        <taxon>Craniata</taxon>
        <taxon>Vertebrata</taxon>
        <taxon>Euteleostomi</taxon>
        <taxon>Mammalia</taxon>
        <taxon>Eutheria</taxon>
        <taxon>Laurasiatheria</taxon>
        <taxon>Carnivora</taxon>
        <taxon>Caniformia</taxon>
        <taxon>Pinnipedia</taxon>
        <taxon>Phocidae</taxon>
        <taxon>Monachinae</taxon>
        <taxon>Monachini</taxon>
        <taxon>Neomonachus</taxon>
    </lineage>
</organism>
<keyword evidence="3 4" id="KW-0687">Ribonucleoprotein</keyword>
<evidence type="ECO:0000256" key="1">
    <source>
        <dbReference type="ARBA" id="ARBA00008596"/>
    </source>
</evidence>
<dbReference type="Proteomes" id="UP000248481">
    <property type="component" value="Chromosome 9"/>
</dbReference>
<dbReference type="KEGG" id="nsu:110572239"/>
<dbReference type="STRING" id="29088.A0A2Y9GAZ6"/>
<evidence type="ECO:0000313" key="5">
    <source>
        <dbReference type="Proteomes" id="UP000248481"/>
    </source>
</evidence>
<name>A0A2Y9GAZ6_NEOSC</name>
<proteinExistence type="inferred from homology"/>
<dbReference type="Gene3D" id="3.30.1740.20">
    <property type="entry name" value="Ribosomal protein S26e"/>
    <property type="match status" value="1"/>
</dbReference>
<protein>
    <recommendedName>
        <fullName evidence="4">40S ribosomal protein S26</fullName>
    </recommendedName>
</protein>
<keyword evidence="5" id="KW-1185">Reference proteome</keyword>
<dbReference type="InterPro" id="IPR038551">
    <property type="entry name" value="Ribosomal_eS26_sf"/>
</dbReference>
<accession>A0A2Y9GAZ6</accession>
<dbReference type="GO" id="GO:0006412">
    <property type="term" value="P:translation"/>
    <property type="evidence" value="ECO:0007669"/>
    <property type="project" value="InterPro"/>
</dbReference>
<dbReference type="Pfam" id="PF01283">
    <property type="entry name" value="Ribosomal_S26e"/>
    <property type="match status" value="1"/>
</dbReference>
<dbReference type="InterPro" id="IPR047864">
    <property type="entry name" value="Ribosomal_eS26_CS"/>
</dbReference>
<dbReference type="GO" id="GO:0003735">
    <property type="term" value="F:structural constituent of ribosome"/>
    <property type="evidence" value="ECO:0007669"/>
    <property type="project" value="InterPro"/>
</dbReference>
<sequence>MPTERRNHDCAKKGHLLPILCTICNHCMPKDKAIEKFIIGNIVEATAIGNISKARVFDAYVFPKLCMKVHYCVSCAIHSKVVRSCSGETWKD</sequence>
<dbReference type="InParanoid" id="A0A2Y9GAZ6"/>
<dbReference type="GO" id="GO:0003729">
    <property type="term" value="F:mRNA binding"/>
    <property type="evidence" value="ECO:0007669"/>
    <property type="project" value="TreeGrafter"/>
</dbReference>
<dbReference type="PROSITE" id="PS00733">
    <property type="entry name" value="RIBOSOMAL_S26E"/>
    <property type="match status" value="1"/>
</dbReference>